<dbReference type="AlphaFoldDB" id="A0A8X6VEH8"/>
<name>A0A8X6VEH8_TRICX</name>
<proteinExistence type="predicted"/>
<organism evidence="2 3">
    <name type="scientific">Trichonephila clavipes</name>
    <name type="common">Golden silk orbweaver</name>
    <name type="synonym">Nephila clavipes</name>
    <dbReference type="NCBI Taxonomy" id="2585209"/>
    <lineage>
        <taxon>Eukaryota</taxon>
        <taxon>Metazoa</taxon>
        <taxon>Ecdysozoa</taxon>
        <taxon>Arthropoda</taxon>
        <taxon>Chelicerata</taxon>
        <taxon>Arachnida</taxon>
        <taxon>Araneae</taxon>
        <taxon>Araneomorphae</taxon>
        <taxon>Entelegynae</taxon>
        <taxon>Araneoidea</taxon>
        <taxon>Nephilidae</taxon>
        <taxon>Trichonephila</taxon>
    </lineage>
</organism>
<accession>A0A8X6VEH8</accession>
<comment type="caution">
    <text evidence="2">The sequence shown here is derived from an EMBL/GenBank/DDBJ whole genome shotgun (WGS) entry which is preliminary data.</text>
</comment>
<protein>
    <submittedName>
        <fullName evidence="2">Uncharacterized protein</fullName>
    </submittedName>
</protein>
<reference evidence="2" key="1">
    <citation type="submission" date="2020-08" db="EMBL/GenBank/DDBJ databases">
        <title>Multicomponent nature underlies the extraordinary mechanical properties of spider dragline silk.</title>
        <authorList>
            <person name="Kono N."/>
            <person name="Nakamura H."/>
            <person name="Mori M."/>
            <person name="Yoshida Y."/>
            <person name="Ohtoshi R."/>
            <person name="Malay A.D."/>
            <person name="Moran D.A.P."/>
            <person name="Tomita M."/>
            <person name="Numata K."/>
            <person name="Arakawa K."/>
        </authorList>
    </citation>
    <scope>NUCLEOTIDE SEQUENCE</scope>
</reference>
<sequence length="75" mass="8787">MDDNCRPHRANLVEEVSFRGRNRTNGMASVFSRRESNRARLGRSRKTSCWPTTPPKLSKNWKELFWKSGTEYPNS</sequence>
<evidence type="ECO:0000256" key="1">
    <source>
        <dbReference type="SAM" id="MobiDB-lite"/>
    </source>
</evidence>
<evidence type="ECO:0000313" key="3">
    <source>
        <dbReference type="Proteomes" id="UP000887159"/>
    </source>
</evidence>
<feature type="region of interest" description="Disordered" evidence="1">
    <location>
        <begin position="35"/>
        <end position="54"/>
    </location>
</feature>
<dbReference type="EMBL" id="BMAU01021291">
    <property type="protein sequence ID" value="GFY09679.1"/>
    <property type="molecule type" value="Genomic_DNA"/>
</dbReference>
<keyword evidence="3" id="KW-1185">Reference proteome</keyword>
<gene>
    <name evidence="2" type="ORF">TNCV_381731</name>
</gene>
<evidence type="ECO:0000313" key="2">
    <source>
        <dbReference type="EMBL" id="GFY09679.1"/>
    </source>
</evidence>
<dbReference type="Proteomes" id="UP000887159">
    <property type="component" value="Unassembled WGS sequence"/>
</dbReference>